<proteinExistence type="predicted"/>
<name>A0AC35FXD4_9BILA</name>
<dbReference type="Proteomes" id="UP000887580">
    <property type="component" value="Unplaced"/>
</dbReference>
<reference evidence="2" key="1">
    <citation type="submission" date="2022-11" db="UniProtKB">
        <authorList>
            <consortium name="WormBaseParasite"/>
        </authorList>
    </citation>
    <scope>IDENTIFICATION</scope>
</reference>
<dbReference type="WBParaSite" id="PS1159_v2.g2182.t1">
    <property type="protein sequence ID" value="PS1159_v2.g2182.t1"/>
    <property type="gene ID" value="PS1159_v2.g2182"/>
</dbReference>
<sequence>MLKLNEDFFDEICDEIIKNDNKEHKSFLNFMLSGKKPFASAVRWFSTLEIQHVQISGNIWILNKEIQMFVKDDRFSFKRKKDWVSDNFPFIKYISLAIVENVKVVTLRDATPKCFAFLQQLTGLKTLDIKVSSALKSFTAVETLNLSVPHGNVKLFDLLNFNIKRITCELFDMEKNPVCKVRNDIESFKLLEEEIPKNNFIFEPQHFRNYKQLLPNSRLDFTVNHTVTDKDLPEVYKFFERKKNITVKNEMVVRIL</sequence>
<evidence type="ECO:0000313" key="2">
    <source>
        <dbReference type="WBParaSite" id="PS1159_v2.g2182.t1"/>
    </source>
</evidence>
<organism evidence="1 2">
    <name type="scientific">Panagrolaimus sp. PS1159</name>
    <dbReference type="NCBI Taxonomy" id="55785"/>
    <lineage>
        <taxon>Eukaryota</taxon>
        <taxon>Metazoa</taxon>
        <taxon>Ecdysozoa</taxon>
        <taxon>Nematoda</taxon>
        <taxon>Chromadorea</taxon>
        <taxon>Rhabditida</taxon>
        <taxon>Tylenchina</taxon>
        <taxon>Panagrolaimomorpha</taxon>
        <taxon>Panagrolaimoidea</taxon>
        <taxon>Panagrolaimidae</taxon>
        <taxon>Panagrolaimus</taxon>
    </lineage>
</organism>
<protein>
    <submittedName>
        <fullName evidence="2">Uncharacterized protein</fullName>
    </submittedName>
</protein>
<evidence type="ECO:0000313" key="1">
    <source>
        <dbReference type="Proteomes" id="UP000887580"/>
    </source>
</evidence>
<accession>A0AC35FXD4</accession>